<evidence type="ECO:0000313" key="6">
    <source>
        <dbReference type="EMBL" id="CDQ83648.1"/>
    </source>
</evidence>
<gene>
    <name evidence="6" type="ORF">GSONMT00032527001</name>
</gene>
<dbReference type="SUPFAM" id="SSF51197">
    <property type="entry name" value="Clavaminate synthase-like"/>
    <property type="match status" value="1"/>
</dbReference>
<dbReference type="PANTHER" id="PTHR14017">
    <property type="entry name" value="LYSINE-SPECIFIC DEMETHYLASE"/>
    <property type="match status" value="1"/>
</dbReference>
<dbReference type="STRING" id="8022.A0A060XVG3"/>
<reference evidence="6" key="2">
    <citation type="submission" date="2014-03" db="EMBL/GenBank/DDBJ databases">
        <authorList>
            <person name="Genoscope - CEA"/>
        </authorList>
    </citation>
    <scope>NUCLEOTIDE SEQUENCE</scope>
</reference>
<reference evidence="6" key="1">
    <citation type="journal article" date="2014" name="Nat. Commun.">
        <title>The rainbow trout genome provides novel insights into evolution after whole-genome duplication in vertebrates.</title>
        <authorList>
            <person name="Berthelot C."/>
            <person name="Brunet F."/>
            <person name="Chalopin D."/>
            <person name="Juanchich A."/>
            <person name="Bernard M."/>
            <person name="Noel B."/>
            <person name="Bento P."/>
            <person name="Da Silva C."/>
            <person name="Labadie K."/>
            <person name="Alberti A."/>
            <person name="Aury J.M."/>
            <person name="Louis A."/>
            <person name="Dehais P."/>
            <person name="Bardou P."/>
            <person name="Montfort J."/>
            <person name="Klopp C."/>
            <person name="Cabau C."/>
            <person name="Gaspin C."/>
            <person name="Thorgaard G.H."/>
            <person name="Boussaha M."/>
            <person name="Quillet E."/>
            <person name="Guyomard R."/>
            <person name="Galiana D."/>
            <person name="Bobe J."/>
            <person name="Volff J.N."/>
            <person name="Genet C."/>
            <person name="Wincker P."/>
            <person name="Jaillon O."/>
            <person name="Roest Crollius H."/>
            <person name="Guiguen Y."/>
        </authorList>
    </citation>
    <scope>NUCLEOTIDE SEQUENCE [LARGE SCALE GENOMIC DNA]</scope>
</reference>
<proteinExistence type="inferred from homology"/>
<dbReference type="GO" id="GO:0044666">
    <property type="term" value="C:MLL3/4 complex"/>
    <property type="evidence" value="ECO:0007669"/>
    <property type="project" value="TreeGrafter"/>
</dbReference>
<dbReference type="EC" id="1.14.11.68" evidence="4"/>
<dbReference type="Gene3D" id="2.60.120.650">
    <property type="entry name" value="Cupin"/>
    <property type="match status" value="1"/>
</dbReference>
<accession>A0A060XVG3</accession>
<dbReference type="AlphaFoldDB" id="A0A060XVG3"/>
<sequence>MWRCQSSQSHTTIAKYAQYQASSFQDSLREEKKMELEAEAASAESVACRKKGPFKHIKFGTNIDLSDDRKWKLHLQELSKLPAFARVVSAGNLLSHVGHTILGMNTVQLYMKVPGSRTPGTHRHRCTHTHCTHTLYTHTHTPKCNTNTRPGFRYYFKYLRYFHISK</sequence>
<evidence type="ECO:0000313" key="7">
    <source>
        <dbReference type="Proteomes" id="UP000193380"/>
    </source>
</evidence>
<organism evidence="6 7">
    <name type="scientific">Oncorhynchus mykiss</name>
    <name type="common">Rainbow trout</name>
    <name type="synonym">Salmo gairdneri</name>
    <dbReference type="NCBI Taxonomy" id="8022"/>
    <lineage>
        <taxon>Eukaryota</taxon>
        <taxon>Metazoa</taxon>
        <taxon>Chordata</taxon>
        <taxon>Craniata</taxon>
        <taxon>Vertebrata</taxon>
        <taxon>Euteleostomi</taxon>
        <taxon>Actinopterygii</taxon>
        <taxon>Neopterygii</taxon>
        <taxon>Teleostei</taxon>
        <taxon>Protacanthopterygii</taxon>
        <taxon>Salmoniformes</taxon>
        <taxon>Salmonidae</taxon>
        <taxon>Salmoninae</taxon>
        <taxon>Oncorhynchus</taxon>
    </lineage>
</organism>
<dbReference type="GO" id="GO:0031490">
    <property type="term" value="F:chromatin DNA binding"/>
    <property type="evidence" value="ECO:0007669"/>
    <property type="project" value="TreeGrafter"/>
</dbReference>
<dbReference type="EMBL" id="FR906225">
    <property type="protein sequence ID" value="CDQ83648.1"/>
    <property type="molecule type" value="Genomic_DNA"/>
</dbReference>
<dbReference type="GO" id="GO:0071558">
    <property type="term" value="F:histone H3K27me2/H3K27me3 demethylase activity"/>
    <property type="evidence" value="ECO:0007669"/>
    <property type="project" value="UniProtKB-EC"/>
</dbReference>
<comment type="similarity">
    <text evidence="3">Belongs to the UTX family.</text>
</comment>
<dbReference type="PANTHER" id="PTHR14017:SF9">
    <property type="entry name" value="LYSINE-SPECIFIC DEMETHYLASE 6A"/>
    <property type="match status" value="1"/>
</dbReference>
<comment type="subcellular location">
    <subcellularLocation>
        <location evidence="1">Nucleus</location>
    </subcellularLocation>
</comment>
<evidence type="ECO:0000256" key="2">
    <source>
        <dbReference type="ARBA" id="ARBA00023242"/>
    </source>
</evidence>
<protein>
    <recommendedName>
        <fullName evidence="4">[histone H3]-trimethyl-L-lysine(27) demethylase</fullName>
        <ecNumber evidence="4">1.14.11.68</ecNumber>
    </recommendedName>
</protein>
<dbReference type="PaxDb" id="8022-A0A060XVG3"/>
<evidence type="ECO:0000256" key="3">
    <source>
        <dbReference type="ARBA" id="ARBA00034483"/>
    </source>
</evidence>
<comment type="catalytic activity">
    <reaction evidence="5">
        <text>N(6),N(6),N(6)-trimethyl-L-lysyl(27)-[histone H3] + 2 2-oxoglutarate + 2 O2 = N(6)-methyl-L-lysyl(27)-[histone H3] + 2 formaldehyde + 2 succinate + 2 CO2</text>
        <dbReference type="Rhea" id="RHEA:60224"/>
        <dbReference type="Rhea" id="RHEA-COMP:15535"/>
        <dbReference type="Rhea" id="RHEA-COMP:15544"/>
        <dbReference type="ChEBI" id="CHEBI:15379"/>
        <dbReference type="ChEBI" id="CHEBI:16526"/>
        <dbReference type="ChEBI" id="CHEBI:16810"/>
        <dbReference type="ChEBI" id="CHEBI:16842"/>
        <dbReference type="ChEBI" id="CHEBI:30031"/>
        <dbReference type="ChEBI" id="CHEBI:61929"/>
        <dbReference type="ChEBI" id="CHEBI:61961"/>
        <dbReference type="EC" id="1.14.11.68"/>
    </reaction>
</comment>
<name>A0A060XVG3_ONCMY</name>
<dbReference type="InterPro" id="IPR051630">
    <property type="entry name" value="Corepressor-Demethylase"/>
</dbReference>
<dbReference type="GO" id="GO:0000978">
    <property type="term" value="F:RNA polymerase II cis-regulatory region sequence-specific DNA binding"/>
    <property type="evidence" value="ECO:0007669"/>
    <property type="project" value="TreeGrafter"/>
</dbReference>
<dbReference type="GO" id="GO:0010468">
    <property type="term" value="P:regulation of gene expression"/>
    <property type="evidence" value="ECO:0007669"/>
    <property type="project" value="TreeGrafter"/>
</dbReference>
<dbReference type="GO" id="GO:0007507">
    <property type="term" value="P:heart development"/>
    <property type="evidence" value="ECO:0007669"/>
    <property type="project" value="TreeGrafter"/>
</dbReference>
<keyword evidence="2" id="KW-0539">Nucleus</keyword>
<evidence type="ECO:0000256" key="4">
    <source>
        <dbReference type="ARBA" id="ARBA00034525"/>
    </source>
</evidence>
<evidence type="ECO:0000256" key="5">
    <source>
        <dbReference type="ARBA" id="ARBA00048695"/>
    </source>
</evidence>
<evidence type="ECO:0000256" key="1">
    <source>
        <dbReference type="ARBA" id="ARBA00004123"/>
    </source>
</evidence>
<dbReference type="Proteomes" id="UP000193380">
    <property type="component" value="Unassembled WGS sequence"/>
</dbReference>